<reference evidence="2 3" key="1">
    <citation type="submission" date="2023-01" db="EMBL/GenBank/DDBJ databases">
        <title>Analysis of 21 Apiospora genomes using comparative genomics revels a genus with tremendous synthesis potential of carbohydrate active enzymes and secondary metabolites.</title>
        <authorList>
            <person name="Sorensen T."/>
        </authorList>
    </citation>
    <scope>NUCLEOTIDE SEQUENCE [LARGE SCALE GENOMIC DNA]</scope>
    <source>
        <strain evidence="2 3">CBS 83171</strain>
    </source>
</reference>
<evidence type="ECO:0000256" key="1">
    <source>
        <dbReference type="SAM" id="MobiDB-lite"/>
    </source>
</evidence>
<dbReference type="Proteomes" id="UP001446871">
    <property type="component" value="Unassembled WGS sequence"/>
</dbReference>
<name>A0ABR1U8E0_9PEZI</name>
<feature type="region of interest" description="Disordered" evidence="1">
    <location>
        <begin position="1"/>
        <end position="71"/>
    </location>
</feature>
<feature type="compositionally biased region" description="Polar residues" evidence="1">
    <location>
        <begin position="21"/>
        <end position="33"/>
    </location>
</feature>
<evidence type="ECO:0000313" key="3">
    <source>
        <dbReference type="Proteomes" id="UP001446871"/>
    </source>
</evidence>
<sequence>MENKKVFVQLEDGPPRDTDDCQNPVSKDPQTSPLLAADDSTATRPEKGARQSHSQLSARMLPGLTPSSTQV</sequence>
<protein>
    <submittedName>
        <fullName evidence="2">Uncharacterized protein</fullName>
    </submittedName>
</protein>
<proteinExistence type="predicted"/>
<accession>A0ABR1U8E0</accession>
<evidence type="ECO:0000313" key="2">
    <source>
        <dbReference type="EMBL" id="KAK8054365.1"/>
    </source>
</evidence>
<gene>
    <name evidence="2" type="ORF">PG996_013666</name>
</gene>
<comment type="caution">
    <text evidence="2">The sequence shown here is derived from an EMBL/GenBank/DDBJ whole genome shotgun (WGS) entry which is preliminary data.</text>
</comment>
<organism evidence="2 3">
    <name type="scientific">Apiospora saccharicola</name>
    <dbReference type="NCBI Taxonomy" id="335842"/>
    <lineage>
        <taxon>Eukaryota</taxon>
        <taxon>Fungi</taxon>
        <taxon>Dikarya</taxon>
        <taxon>Ascomycota</taxon>
        <taxon>Pezizomycotina</taxon>
        <taxon>Sordariomycetes</taxon>
        <taxon>Xylariomycetidae</taxon>
        <taxon>Amphisphaeriales</taxon>
        <taxon>Apiosporaceae</taxon>
        <taxon>Apiospora</taxon>
    </lineage>
</organism>
<keyword evidence="3" id="KW-1185">Reference proteome</keyword>
<dbReference type="EMBL" id="JAQQWM010000008">
    <property type="protein sequence ID" value="KAK8054365.1"/>
    <property type="molecule type" value="Genomic_DNA"/>
</dbReference>